<keyword evidence="1" id="KW-0472">Membrane</keyword>
<feature type="transmembrane region" description="Helical" evidence="1">
    <location>
        <begin position="198"/>
        <end position="222"/>
    </location>
</feature>
<dbReference type="KEGG" id="parb:CJU94_00090"/>
<proteinExistence type="predicted"/>
<keyword evidence="3" id="KW-1185">Reference proteome</keyword>
<keyword evidence="1" id="KW-0812">Transmembrane</keyword>
<keyword evidence="1" id="KW-1133">Transmembrane helix</keyword>
<sequence length="231" mass="26225">MLAVGTQESRALGRERIDLKACLLDTDRFGDWRESEEVCSMSACRSFGIKLTNGFVVVEQEALRSLNVGSLCFNEIVKWAQRAGPDETVLPINLLAHHVGTYRKENVERRYRFYRRFGLDFNLTGQDGNPLASGESKPMLVRELICHPALKFPNIVELDLVPILQQLSMKNVELDDDVHRLKGAVSRMVKERQRIRDVITHAAIMARWPVAFLAFSAGAVLFRPGHFGFHF</sequence>
<protein>
    <submittedName>
        <fullName evidence="2">Uncharacterized protein</fullName>
    </submittedName>
</protein>
<evidence type="ECO:0000313" key="3">
    <source>
        <dbReference type="Proteomes" id="UP000215158"/>
    </source>
</evidence>
<evidence type="ECO:0000313" key="2">
    <source>
        <dbReference type="EMBL" id="ASV96716.1"/>
    </source>
</evidence>
<dbReference type="Proteomes" id="UP000215158">
    <property type="component" value="Chromosome 1"/>
</dbReference>
<reference evidence="2 3" key="1">
    <citation type="submission" date="2017-08" db="EMBL/GenBank/DDBJ databases">
        <title>Identification and genetic characteristics of simultaneous BTEX- and naphthalene-degrading Paraburkholderia sp. BN5 isolated from petroleum-contaminated soil.</title>
        <authorList>
            <person name="Lee Y."/>
            <person name="Jeon C.O."/>
        </authorList>
    </citation>
    <scope>NUCLEOTIDE SEQUENCE [LARGE SCALE GENOMIC DNA]</scope>
    <source>
        <strain evidence="2 3">BN5</strain>
    </source>
</reference>
<dbReference type="AlphaFoldDB" id="A0A248VCJ8"/>
<gene>
    <name evidence="2" type="ORF">CJU94_00090</name>
</gene>
<accession>A0A248VCJ8</accession>
<name>A0A248VCJ8_9BURK</name>
<dbReference type="EMBL" id="CP022989">
    <property type="protein sequence ID" value="ASV96716.1"/>
    <property type="molecule type" value="Genomic_DNA"/>
</dbReference>
<evidence type="ECO:0000256" key="1">
    <source>
        <dbReference type="SAM" id="Phobius"/>
    </source>
</evidence>
<organism evidence="2 3">
    <name type="scientific">Paraburkholderia aromaticivorans</name>
    <dbReference type="NCBI Taxonomy" id="2026199"/>
    <lineage>
        <taxon>Bacteria</taxon>
        <taxon>Pseudomonadati</taxon>
        <taxon>Pseudomonadota</taxon>
        <taxon>Betaproteobacteria</taxon>
        <taxon>Burkholderiales</taxon>
        <taxon>Burkholderiaceae</taxon>
        <taxon>Paraburkholderia</taxon>
    </lineage>
</organism>